<dbReference type="Proteomes" id="UP000093366">
    <property type="component" value="Unassembled WGS sequence"/>
</dbReference>
<evidence type="ECO:0000313" key="1">
    <source>
        <dbReference type="EMBL" id="OCQ22907.1"/>
    </source>
</evidence>
<dbReference type="Gene3D" id="3.30.559.10">
    <property type="entry name" value="Chloramphenicol acetyltransferase-like domain"/>
    <property type="match status" value="1"/>
</dbReference>
<organism evidence="1 2">
    <name type="scientific">Pseudoalteromonas luteoviolacea</name>
    <dbReference type="NCBI Taxonomy" id="43657"/>
    <lineage>
        <taxon>Bacteria</taxon>
        <taxon>Pseudomonadati</taxon>
        <taxon>Pseudomonadota</taxon>
        <taxon>Gammaproteobacteria</taxon>
        <taxon>Alteromonadales</taxon>
        <taxon>Pseudoalteromonadaceae</taxon>
        <taxon>Pseudoalteromonas</taxon>
    </lineage>
</organism>
<evidence type="ECO:0008006" key="3">
    <source>
        <dbReference type="Google" id="ProtNLM"/>
    </source>
</evidence>
<dbReference type="OrthoDB" id="6315054at2"/>
<dbReference type="EMBL" id="MAUJ01000001">
    <property type="protein sequence ID" value="OCQ22907.1"/>
    <property type="molecule type" value="Genomic_DNA"/>
</dbReference>
<sequence>MHKSIPLIPLSARALNFLALADANGNGNSCDLIILKGCPDQKVLTEAIDQIAKQHPVMQSRIVRKNWQYHWQFDAHLFPEKQFLDWSSDFDNFESWHRALRGYLFNDVVDPFSASPIKFVCVQFEQYFALLFISSHIASDGRSGYLLFEQLNAYLNTRSIVEDDNSFVCDSKLFESCGAKAYLAAFRQLASNFVRSRIEVKVNEEKPENCQVDYVDLGEVATKKLVDWSKKNGVSVNVALNVILNKSFFPNCGLRILETMSVRGLSKQSLEDAYNNLVIVFESHVGGSDDWVKEYVQHLTWLKSGGYRAFQAQQQIQALSINLLPRPALKMLVRIYKRLFLKGNVILSNLGALDFDLSHLGRYEIIDVYNFSVPLPPAGLAIVVSTYRQKLRLSIAHKGEDISHFMKAIESNILSIK</sequence>
<dbReference type="AlphaFoldDB" id="A0A1C0TUA3"/>
<comment type="caution">
    <text evidence="1">The sequence shown here is derived from an EMBL/GenBank/DDBJ whole genome shotgun (WGS) entry which is preliminary data.</text>
</comment>
<accession>A0A1C0TUA3</accession>
<dbReference type="RefSeq" id="WP_065788907.1">
    <property type="nucleotide sequence ID" value="NZ_MAUJ01000001.1"/>
</dbReference>
<dbReference type="SUPFAM" id="SSF52777">
    <property type="entry name" value="CoA-dependent acyltransferases"/>
    <property type="match status" value="1"/>
</dbReference>
<protein>
    <recommendedName>
        <fullName evidence="3">Condensation domain-containing protein</fullName>
    </recommendedName>
</protein>
<proteinExistence type="predicted"/>
<gene>
    <name evidence="1" type="ORF">A7985_02820</name>
</gene>
<name>A0A1C0TUA3_9GAMM</name>
<dbReference type="InterPro" id="IPR023213">
    <property type="entry name" value="CAT-like_dom_sf"/>
</dbReference>
<evidence type="ECO:0000313" key="2">
    <source>
        <dbReference type="Proteomes" id="UP000093366"/>
    </source>
</evidence>
<reference evidence="2" key="1">
    <citation type="submission" date="2016-07" db="EMBL/GenBank/DDBJ databases">
        <authorList>
            <person name="Florea S."/>
            <person name="Webb J.S."/>
            <person name="Jaromczyk J."/>
            <person name="Schardl C.L."/>
        </authorList>
    </citation>
    <scope>NUCLEOTIDE SEQUENCE [LARGE SCALE GENOMIC DNA]</scope>
    <source>
        <strain evidence="2">IPB1</strain>
    </source>
</reference>